<dbReference type="EMBL" id="AJWZ01000962">
    <property type="protein sequence ID" value="EKC75255.1"/>
    <property type="molecule type" value="Genomic_DNA"/>
</dbReference>
<dbReference type="AlphaFoldDB" id="K1UAI1"/>
<keyword evidence="5 8" id="KW-1133">Transmembrane helix</keyword>
<keyword evidence="4 8" id="KW-0812">Transmembrane</keyword>
<dbReference type="GO" id="GO:0005886">
    <property type="term" value="C:plasma membrane"/>
    <property type="evidence" value="ECO:0007669"/>
    <property type="project" value="UniProtKB-SubCell"/>
</dbReference>
<dbReference type="GO" id="GO:0030001">
    <property type="term" value="P:metal ion transport"/>
    <property type="evidence" value="ECO:0007669"/>
    <property type="project" value="UniProtKB-ARBA"/>
</dbReference>
<evidence type="ECO:0000256" key="2">
    <source>
        <dbReference type="ARBA" id="ARBA00022448"/>
    </source>
</evidence>
<comment type="caution">
    <text evidence="9">The sequence shown here is derived from an EMBL/GenBank/DDBJ whole genome shotgun (WGS) entry which is preliminary data.</text>
</comment>
<evidence type="ECO:0000313" key="9">
    <source>
        <dbReference type="EMBL" id="EKC75255.1"/>
    </source>
</evidence>
<keyword evidence="6" id="KW-0406">Ion transport</keyword>
<keyword evidence="3" id="KW-1003">Cell membrane</keyword>
<feature type="transmembrane region" description="Helical" evidence="8">
    <location>
        <begin position="219"/>
        <end position="239"/>
    </location>
</feature>
<proteinExistence type="predicted"/>
<protein>
    <submittedName>
        <fullName evidence="9">Potassium uptake protein, TrkH family</fullName>
    </submittedName>
</protein>
<organism evidence="9">
    <name type="scientific">human gut metagenome</name>
    <dbReference type="NCBI Taxonomy" id="408170"/>
    <lineage>
        <taxon>unclassified sequences</taxon>
        <taxon>metagenomes</taxon>
        <taxon>organismal metagenomes</taxon>
    </lineage>
</organism>
<evidence type="ECO:0000256" key="4">
    <source>
        <dbReference type="ARBA" id="ARBA00022692"/>
    </source>
</evidence>
<feature type="transmembrane region" description="Helical" evidence="8">
    <location>
        <begin position="6"/>
        <end position="24"/>
    </location>
</feature>
<dbReference type="GO" id="GO:0008324">
    <property type="term" value="F:monoatomic cation transmembrane transporter activity"/>
    <property type="evidence" value="ECO:0007669"/>
    <property type="project" value="InterPro"/>
</dbReference>
<dbReference type="InterPro" id="IPR003445">
    <property type="entry name" value="Cat_transpt"/>
</dbReference>
<feature type="transmembrane region" description="Helical" evidence="8">
    <location>
        <begin position="184"/>
        <end position="207"/>
    </location>
</feature>
<keyword evidence="7 8" id="KW-0472">Membrane</keyword>
<feature type="non-terminal residue" evidence="9">
    <location>
        <position position="240"/>
    </location>
</feature>
<gene>
    <name evidence="9" type="ORF">OBE_01448</name>
</gene>
<feature type="transmembrane region" description="Helical" evidence="8">
    <location>
        <begin position="64"/>
        <end position="87"/>
    </location>
</feature>
<evidence type="ECO:0000256" key="7">
    <source>
        <dbReference type="ARBA" id="ARBA00023136"/>
    </source>
</evidence>
<feature type="transmembrane region" description="Helical" evidence="8">
    <location>
        <begin position="118"/>
        <end position="139"/>
    </location>
</feature>
<sequence length="240" mass="26063">MKKIILGYIAIIFLGAFILTLPISSRDGIRTSFEDALFTSTSATCVTGLVVQDTATYWSLFGQIVILCLIEIGGLGFMTLAVCAMTFTKKNIGLQSRYTLLESINAPQMAGIVKMARFTIRGAFLIEGIGALLLATRFVPRFGVLKGLYFSVFHSVSAFCNAGFDIMGTPGNEYTSLTEYSADIVVNITVMLLIVIGGLGFFVWADLINTRFIFRRLKLHSKIVLVTTAMLIVGGAGLIL</sequence>
<reference evidence="9" key="1">
    <citation type="journal article" date="2013" name="Environ. Microbiol.">
        <title>Microbiota from the distal guts of lean and obese adolescents exhibit partial functional redundancy besides clear differences in community structure.</title>
        <authorList>
            <person name="Ferrer M."/>
            <person name="Ruiz A."/>
            <person name="Lanza F."/>
            <person name="Haange S.B."/>
            <person name="Oberbach A."/>
            <person name="Till H."/>
            <person name="Bargiela R."/>
            <person name="Campoy C."/>
            <person name="Segura M.T."/>
            <person name="Richter M."/>
            <person name="von Bergen M."/>
            <person name="Seifert J."/>
            <person name="Suarez A."/>
        </authorList>
    </citation>
    <scope>NUCLEOTIDE SEQUENCE</scope>
</reference>
<evidence type="ECO:0000256" key="6">
    <source>
        <dbReference type="ARBA" id="ARBA00023065"/>
    </source>
</evidence>
<accession>K1UAI1</accession>
<evidence type="ECO:0000256" key="5">
    <source>
        <dbReference type="ARBA" id="ARBA00022989"/>
    </source>
</evidence>
<dbReference type="Pfam" id="PF02386">
    <property type="entry name" value="TrkH"/>
    <property type="match status" value="1"/>
</dbReference>
<name>K1UAI1_9ZZZZ</name>
<evidence type="ECO:0000256" key="8">
    <source>
        <dbReference type="SAM" id="Phobius"/>
    </source>
</evidence>
<comment type="subcellular location">
    <subcellularLocation>
        <location evidence="1">Cell membrane</location>
        <topology evidence="1">Multi-pass membrane protein</topology>
    </subcellularLocation>
</comment>
<dbReference type="PANTHER" id="PTHR32024:SF1">
    <property type="entry name" value="KTR SYSTEM POTASSIUM UPTAKE PROTEIN B"/>
    <property type="match status" value="1"/>
</dbReference>
<dbReference type="PANTHER" id="PTHR32024">
    <property type="entry name" value="TRK SYSTEM POTASSIUM UPTAKE PROTEIN TRKG-RELATED"/>
    <property type="match status" value="1"/>
</dbReference>
<evidence type="ECO:0000256" key="3">
    <source>
        <dbReference type="ARBA" id="ARBA00022475"/>
    </source>
</evidence>
<evidence type="ECO:0000256" key="1">
    <source>
        <dbReference type="ARBA" id="ARBA00004651"/>
    </source>
</evidence>
<keyword evidence="2" id="KW-0813">Transport</keyword>